<dbReference type="RefSeq" id="XP_066657326.1">
    <property type="nucleotide sequence ID" value="XM_066795249.1"/>
</dbReference>
<evidence type="ECO:0000313" key="2">
    <source>
        <dbReference type="EMBL" id="KAK7540055.1"/>
    </source>
</evidence>
<evidence type="ECO:0000256" key="1">
    <source>
        <dbReference type="SAM" id="Coils"/>
    </source>
</evidence>
<dbReference type="Proteomes" id="UP001360953">
    <property type="component" value="Unassembled WGS sequence"/>
</dbReference>
<keyword evidence="3" id="KW-1185">Reference proteome</keyword>
<feature type="coiled-coil region" evidence="1">
    <location>
        <begin position="38"/>
        <end position="100"/>
    </location>
</feature>
<dbReference type="EMBL" id="JBBPEH010000004">
    <property type="protein sequence ID" value="KAK7540055.1"/>
    <property type="molecule type" value="Genomic_DNA"/>
</dbReference>
<gene>
    <name evidence="2" type="ORF">J3D65DRAFT_308457</name>
</gene>
<keyword evidence="1" id="KW-0175">Coiled coil</keyword>
<proteinExistence type="predicted"/>
<organism evidence="2 3">
    <name type="scientific">Phyllosticta citribraziliensis</name>
    <dbReference type="NCBI Taxonomy" id="989973"/>
    <lineage>
        <taxon>Eukaryota</taxon>
        <taxon>Fungi</taxon>
        <taxon>Dikarya</taxon>
        <taxon>Ascomycota</taxon>
        <taxon>Pezizomycotina</taxon>
        <taxon>Dothideomycetes</taxon>
        <taxon>Dothideomycetes incertae sedis</taxon>
        <taxon>Botryosphaeriales</taxon>
        <taxon>Phyllostictaceae</taxon>
        <taxon>Phyllosticta</taxon>
    </lineage>
</organism>
<accession>A0ABR1LXZ2</accession>
<protein>
    <submittedName>
        <fullName evidence="2">Uncharacterized protein</fullName>
    </submittedName>
</protein>
<comment type="caution">
    <text evidence="2">The sequence shown here is derived from an EMBL/GenBank/DDBJ whole genome shotgun (WGS) entry which is preliminary data.</text>
</comment>
<reference evidence="2 3" key="1">
    <citation type="submission" date="2024-04" db="EMBL/GenBank/DDBJ databases">
        <title>Phyllosticta paracitricarpa is synonymous to the EU quarantine fungus P. citricarpa based on phylogenomic analyses.</title>
        <authorList>
            <consortium name="Lawrence Berkeley National Laboratory"/>
            <person name="Van ingen-buijs V.A."/>
            <person name="Van westerhoven A.C."/>
            <person name="Haridas S."/>
            <person name="Skiadas P."/>
            <person name="Martin F."/>
            <person name="Groenewald J.Z."/>
            <person name="Crous P.W."/>
            <person name="Seidl M.F."/>
        </authorList>
    </citation>
    <scope>NUCLEOTIDE SEQUENCE [LARGE SCALE GENOMIC DNA]</scope>
    <source>
        <strain evidence="2 3">CPC 17464</strain>
    </source>
</reference>
<sequence length="202" mass="22410">MPVQPRPRPHTHPHTHTIMQRWRTGSPPHRGDDGCAEADELLASIDRARQTSAQVETQLAQLNRANADLRLQYKLQADEIAELERQLHDVQSLRREEEEDDGRRAVQTEGLPNDNICCLLHHGGRDGYGQQRDGIAQHETTPTEARFLDCFINLARQALTKAKVAERRYQSAVAKAITAVGNANAAYAPLASRTFGCAASSS</sequence>
<evidence type="ECO:0000313" key="3">
    <source>
        <dbReference type="Proteomes" id="UP001360953"/>
    </source>
</evidence>
<dbReference type="GeneID" id="92028155"/>
<name>A0ABR1LXZ2_9PEZI</name>